<dbReference type="SMART" id="SM00382">
    <property type="entry name" value="AAA"/>
    <property type="match status" value="1"/>
</dbReference>
<dbReference type="Gene3D" id="3.40.50.300">
    <property type="entry name" value="P-loop containing nucleotide triphosphate hydrolases"/>
    <property type="match status" value="1"/>
</dbReference>
<sequence>MNWLPDLQNKRASKAAHAFLLHLNVADAVLRNERLESLAEHLVAQEPVRDATFIGFFNRGTGIQFATPEMEKLFLKFLELQFPVLEPGTNKNIAIQVFQRHRTDVAYMLSLFSKLLELSHSGEDKEFVKNLAEAFPGMEFPKDKTFFAAVIEYAETLAPPNSAEGEPPDRNALVTFLVWARNKRIERAGNFVIFIADSVVSVAPAMRSRTNGIVPIELPFPDVKERERVFTSLLAEHGNRVKIEVPPKTLSRISAGMTRRGIAQLICESAHLGLPITEKRVFEEKKRIIEVLSGGLLEVKRPLWGREVIGGLDIHKLYIGQIIEAMRRGDILAVPMGVLLCGPPGTGKTVFAEALAYEAGIQMLVLKNTRQMWVGSSERNLDFSLKLIIAHEPALVFVDEIDQQFQARGGMGDNTGVNQRMQGTLFEFMSNTAYRGKVLWIAASNRPDLLDPAMKREGRFDEKIPFFPPNAEERGAIVPALLRKLAIQAKEVELPFEYRVGESFLAEFGWSLHRHLKPGSGLVPCDPDLHSRKQGEADDEIGFTGAEIEAIIQKAYKLASAEGIPVAEEHLRRAEQGYIPTRDVAAYNWMTDLALLECNSEHFMPDRWRKRARVLRGQRSQPPSSGLSVSNL</sequence>
<organism evidence="4 5">
    <name type="scientific">Candidatus Liptonbacteria bacterium RIFCSPHIGHO2_12_FULL_60_13</name>
    <dbReference type="NCBI Taxonomy" id="1798648"/>
    <lineage>
        <taxon>Bacteria</taxon>
        <taxon>Candidatus Liptoniibacteriota</taxon>
    </lineage>
</organism>
<dbReference type="SUPFAM" id="SSF52540">
    <property type="entry name" value="P-loop containing nucleoside triphosphate hydrolases"/>
    <property type="match status" value="1"/>
</dbReference>
<evidence type="ECO:0000313" key="4">
    <source>
        <dbReference type="EMBL" id="OGY97892.1"/>
    </source>
</evidence>
<dbReference type="InterPro" id="IPR003593">
    <property type="entry name" value="AAA+_ATPase"/>
</dbReference>
<dbReference type="InterPro" id="IPR003959">
    <property type="entry name" value="ATPase_AAA_core"/>
</dbReference>
<dbReference type="CDD" id="cd19481">
    <property type="entry name" value="RecA-like_protease"/>
    <property type="match status" value="1"/>
</dbReference>
<keyword evidence="1" id="KW-0547">Nucleotide-binding</keyword>
<dbReference type="PANTHER" id="PTHR23077">
    <property type="entry name" value="AAA-FAMILY ATPASE"/>
    <property type="match status" value="1"/>
</dbReference>
<proteinExistence type="predicted"/>
<dbReference type="Pfam" id="PF00004">
    <property type="entry name" value="AAA"/>
    <property type="match status" value="1"/>
</dbReference>
<evidence type="ECO:0000256" key="1">
    <source>
        <dbReference type="ARBA" id="ARBA00022741"/>
    </source>
</evidence>
<dbReference type="AlphaFoldDB" id="A0A1G2C941"/>
<protein>
    <recommendedName>
        <fullName evidence="3">AAA+ ATPase domain-containing protein</fullName>
    </recommendedName>
</protein>
<dbReference type="InterPro" id="IPR027417">
    <property type="entry name" value="P-loop_NTPase"/>
</dbReference>
<comment type="caution">
    <text evidence="4">The sequence shown here is derived from an EMBL/GenBank/DDBJ whole genome shotgun (WGS) entry which is preliminary data.</text>
</comment>
<keyword evidence="2" id="KW-0067">ATP-binding</keyword>
<reference evidence="4 5" key="1">
    <citation type="journal article" date="2016" name="Nat. Commun.">
        <title>Thousands of microbial genomes shed light on interconnected biogeochemical processes in an aquifer system.</title>
        <authorList>
            <person name="Anantharaman K."/>
            <person name="Brown C.T."/>
            <person name="Hug L.A."/>
            <person name="Sharon I."/>
            <person name="Castelle C.J."/>
            <person name="Probst A.J."/>
            <person name="Thomas B.C."/>
            <person name="Singh A."/>
            <person name="Wilkins M.J."/>
            <person name="Karaoz U."/>
            <person name="Brodie E.L."/>
            <person name="Williams K.H."/>
            <person name="Hubbard S.S."/>
            <person name="Banfield J.F."/>
        </authorList>
    </citation>
    <scope>NUCLEOTIDE SEQUENCE [LARGE SCALE GENOMIC DNA]</scope>
</reference>
<dbReference type="InterPro" id="IPR050168">
    <property type="entry name" value="AAA_ATPase_domain"/>
</dbReference>
<dbReference type="EMBL" id="MHKY01000047">
    <property type="protein sequence ID" value="OGY97892.1"/>
    <property type="molecule type" value="Genomic_DNA"/>
</dbReference>
<evidence type="ECO:0000259" key="3">
    <source>
        <dbReference type="SMART" id="SM00382"/>
    </source>
</evidence>
<evidence type="ECO:0000313" key="5">
    <source>
        <dbReference type="Proteomes" id="UP000178796"/>
    </source>
</evidence>
<accession>A0A1G2C941</accession>
<dbReference type="PANTHER" id="PTHR23077:SF171">
    <property type="entry name" value="NUCLEAR VALOSIN-CONTAINING PROTEIN-LIKE"/>
    <property type="match status" value="1"/>
</dbReference>
<dbReference type="Proteomes" id="UP000178796">
    <property type="component" value="Unassembled WGS sequence"/>
</dbReference>
<feature type="domain" description="AAA+ ATPase" evidence="3">
    <location>
        <begin position="334"/>
        <end position="470"/>
    </location>
</feature>
<name>A0A1G2C941_9BACT</name>
<gene>
    <name evidence="4" type="ORF">A3E09_02850</name>
</gene>
<dbReference type="GO" id="GO:0005524">
    <property type="term" value="F:ATP binding"/>
    <property type="evidence" value="ECO:0007669"/>
    <property type="project" value="UniProtKB-KW"/>
</dbReference>
<dbReference type="GO" id="GO:0016887">
    <property type="term" value="F:ATP hydrolysis activity"/>
    <property type="evidence" value="ECO:0007669"/>
    <property type="project" value="InterPro"/>
</dbReference>
<evidence type="ECO:0000256" key="2">
    <source>
        <dbReference type="ARBA" id="ARBA00022840"/>
    </source>
</evidence>